<evidence type="ECO:0000259" key="8">
    <source>
        <dbReference type="SMART" id="SM00409"/>
    </source>
</evidence>
<evidence type="ECO:0000256" key="7">
    <source>
        <dbReference type="SAM" id="SignalP"/>
    </source>
</evidence>
<feature type="region of interest" description="Disordered" evidence="5">
    <location>
        <begin position="376"/>
        <end position="397"/>
    </location>
</feature>
<feature type="region of interest" description="Disordered" evidence="5">
    <location>
        <begin position="418"/>
        <end position="475"/>
    </location>
</feature>
<reference evidence="10" key="2">
    <citation type="submission" date="2019-02" db="EMBL/GenBank/DDBJ databases">
        <title>Opniocepnalus argus Var Kimnra genome.</title>
        <authorList>
            <person name="Zhou C."/>
            <person name="Xiao S."/>
        </authorList>
    </citation>
    <scope>NUCLEOTIDE SEQUENCE [LARGE SCALE GENOMIC DNA]</scope>
</reference>
<evidence type="ECO:0000256" key="6">
    <source>
        <dbReference type="SAM" id="Phobius"/>
    </source>
</evidence>
<dbReference type="Proteomes" id="UP000503349">
    <property type="component" value="Chromosome 7"/>
</dbReference>
<dbReference type="Gene3D" id="2.60.40.10">
    <property type="entry name" value="Immunoglobulins"/>
    <property type="match status" value="1"/>
</dbReference>
<dbReference type="InterPro" id="IPR003599">
    <property type="entry name" value="Ig_sub"/>
</dbReference>
<organism evidence="9 10">
    <name type="scientific">Channa argus</name>
    <name type="common">Northern snakehead</name>
    <name type="synonym">Ophicephalus argus</name>
    <dbReference type="NCBI Taxonomy" id="215402"/>
    <lineage>
        <taxon>Eukaryota</taxon>
        <taxon>Metazoa</taxon>
        <taxon>Chordata</taxon>
        <taxon>Craniata</taxon>
        <taxon>Vertebrata</taxon>
        <taxon>Euteleostomi</taxon>
        <taxon>Actinopterygii</taxon>
        <taxon>Neopterygii</taxon>
        <taxon>Teleostei</taxon>
        <taxon>Neoteleostei</taxon>
        <taxon>Acanthomorphata</taxon>
        <taxon>Anabantaria</taxon>
        <taxon>Anabantiformes</taxon>
        <taxon>Channoidei</taxon>
        <taxon>Channidae</taxon>
        <taxon>Channa</taxon>
    </lineage>
</organism>
<proteinExistence type="predicted"/>
<evidence type="ECO:0000313" key="10">
    <source>
        <dbReference type="Proteomes" id="UP000503349"/>
    </source>
</evidence>
<dbReference type="InterPro" id="IPR013106">
    <property type="entry name" value="Ig_V-set"/>
</dbReference>
<feature type="chain" id="PRO_5026236427" evidence="7">
    <location>
        <begin position="20"/>
        <end position="475"/>
    </location>
</feature>
<comment type="subcellular location">
    <subcellularLocation>
        <location evidence="1">Membrane</location>
        <topology evidence="1">Single-pass membrane protein</topology>
    </subcellularLocation>
</comment>
<dbReference type="GO" id="GO:0030246">
    <property type="term" value="F:carbohydrate binding"/>
    <property type="evidence" value="ECO:0007669"/>
    <property type="project" value="UniProtKB-KW"/>
</dbReference>
<feature type="transmembrane region" description="Helical" evidence="6">
    <location>
        <begin position="326"/>
        <end position="347"/>
    </location>
</feature>
<dbReference type="SMART" id="SM00409">
    <property type="entry name" value="IG"/>
    <property type="match status" value="1"/>
</dbReference>
<feature type="compositionally biased region" description="Basic and acidic residues" evidence="5">
    <location>
        <begin position="432"/>
        <end position="449"/>
    </location>
</feature>
<accession>A0A6G1PPL0</accession>
<evidence type="ECO:0000256" key="5">
    <source>
        <dbReference type="SAM" id="MobiDB-lite"/>
    </source>
</evidence>
<dbReference type="AlphaFoldDB" id="A0A6G1PPL0"/>
<evidence type="ECO:0000256" key="1">
    <source>
        <dbReference type="ARBA" id="ARBA00004167"/>
    </source>
</evidence>
<feature type="signal peptide" evidence="7">
    <location>
        <begin position="1"/>
        <end position="19"/>
    </location>
</feature>
<keyword evidence="3 6" id="KW-1133">Transmembrane helix</keyword>
<name>A0A6G1PPL0_CHAAH</name>
<dbReference type="GO" id="GO:0005886">
    <property type="term" value="C:plasma membrane"/>
    <property type="evidence" value="ECO:0007669"/>
    <property type="project" value="TreeGrafter"/>
</dbReference>
<dbReference type="EMBL" id="CM015718">
    <property type="protein sequence ID" value="KAF3692240.1"/>
    <property type="molecule type" value="Genomic_DNA"/>
</dbReference>
<feature type="compositionally biased region" description="Low complexity" evidence="5">
    <location>
        <begin position="388"/>
        <end position="397"/>
    </location>
</feature>
<keyword evidence="2 6" id="KW-0812">Transmembrane</keyword>
<gene>
    <name evidence="9" type="ORF">EXN66_Car007916</name>
</gene>
<dbReference type="PANTHER" id="PTHR12035:SF128">
    <property type="entry name" value="BRANCHED CHAIN KETO ACID DEHYDROGENASE E1 SUBUNIT BETA,-LIKE-RELATED"/>
    <property type="match status" value="1"/>
</dbReference>
<dbReference type="InterPro" id="IPR036179">
    <property type="entry name" value="Ig-like_dom_sf"/>
</dbReference>
<evidence type="ECO:0000313" key="9">
    <source>
        <dbReference type="EMBL" id="KAF3692240.1"/>
    </source>
</evidence>
<evidence type="ECO:0000256" key="3">
    <source>
        <dbReference type="ARBA" id="ARBA00022989"/>
    </source>
</evidence>
<dbReference type="InterPro" id="IPR013783">
    <property type="entry name" value="Ig-like_fold"/>
</dbReference>
<dbReference type="Pfam" id="PF07686">
    <property type="entry name" value="V-set"/>
    <property type="match status" value="1"/>
</dbReference>
<dbReference type="GO" id="GO:0033691">
    <property type="term" value="F:sialic acid binding"/>
    <property type="evidence" value="ECO:0007669"/>
    <property type="project" value="TreeGrafter"/>
</dbReference>
<dbReference type="GO" id="GO:0007155">
    <property type="term" value="P:cell adhesion"/>
    <property type="evidence" value="ECO:0007669"/>
    <property type="project" value="TreeGrafter"/>
</dbReference>
<keyword evidence="9" id="KW-0430">Lectin</keyword>
<dbReference type="SUPFAM" id="SSF48726">
    <property type="entry name" value="Immunoglobulin"/>
    <property type="match status" value="1"/>
</dbReference>
<dbReference type="PANTHER" id="PTHR12035">
    <property type="entry name" value="SIALIC ACID BINDING IMMUNOGLOBULIN-LIKE LECTIN"/>
    <property type="match status" value="1"/>
</dbReference>
<feature type="domain" description="Immunoglobulin" evidence="8">
    <location>
        <begin position="39"/>
        <end position="153"/>
    </location>
</feature>
<evidence type="ECO:0000256" key="4">
    <source>
        <dbReference type="ARBA" id="ARBA00023136"/>
    </source>
</evidence>
<keyword evidence="4 6" id="KW-0472">Membrane</keyword>
<sequence length="475" mass="52397">MFFFKWATLLLAVWRHSAGTESPGENKLCQHGSCFNLSVAGQTAEAGLCVVIPCSFTTNEKHTAQHVAWYKCEGSEHTCNKSLIFDSNKNEPASEFKERVSMLEPDLSKKNCSITIRNLKKSDSGFYEVRVYGKFSGTKDDYMLSNKTNITVTENVFHDTVKSSNLTFNLSAEHHGAQVTCKISFTGNMNTEETLTLNVTGVKESGITEQSSKHLCTNQITDTTVTSPLTFSNNSGCHKESDVLTCVCIFDGFPIHSIHWPLIKNYTNYSVITTVTNHTVNSSLTVTVTDDMNTTIKCDDMIVVCHTQREEDAGINLFEIVQKLEVIVAFFIGVLLSTIFCCLMRVCCRKKHKTPANVETMEMVIHQESPLIEDGQAVEDDHSDPQEAAEAGAGAAAGKSDVEYSTIHFSASKSNSVAKLENLSETPETEYAEIKTEAVERRAGEDRQETGNMEEAEEAGGDALYSDVKDVMGEI</sequence>
<dbReference type="InterPro" id="IPR051036">
    <property type="entry name" value="SIGLEC"/>
</dbReference>
<keyword evidence="7" id="KW-0732">Signal</keyword>
<reference evidence="9 10" key="1">
    <citation type="submission" date="2019-02" db="EMBL/GenBank/DDBJ databases">
        <title>Opniocepnalus argus genome.</title>
        <authorList>
            <person name="Zhou C."/>
            <person name="Xiao S."/>
        </authorList>
    </citation>
    <scope>NUCLEOTIDE SEQUENCE [LARGE SCALE GENOMIC DNA]</scope>
    <source>
        <strain evidence="9">OARG1902GOOAL</strain>
        <tissue evidence="9">Muscle</tissue>
    </source>
</reference>
<evidence type="ECO:0000256" key="2">
    <source>
        <dbReference type="ARBA" id="ARBA00022692"/>
    </source>
</evidence>
<keyword evidence="10" id="KW-1185">Reference proteome</keyword>
<protein>
    <submittedName>
        <fullName evidence="9">Sialic acid-binding Ig-like lectin 12</fullName>
    </submittedName>
</protein>